<evidence type="ECO:0000313" key="2">
    <source>
        <dbReference type="Proteomes" id="UP000278587"/>
    </source>
</evidence>
<dbReference type="OrthoDB" id="6942794at2"/>
<dbReference type="EMBL" id="RBOC01000148">
    <property type="protein sequence ID" value="RMM06930.1"/>
    <property type="molecule type" value="Genomic_DNA"/>
</dbReference>
<dbReference type="AlphaFoldDB" id="A0A0P9KKW8"/>
<sequence>MGELLKFAVPAILAVLAWWMKSVREHNTVGRAICAEILALLDIIKERDFLADLKSTEQYFRENPEAAAVSYNVPVADHYCRVYAGNIQNLGYLEPDQAELIVRFYQMVDSVVRDVSSGGRLAEGTSDPDDYKDTGRILQNAVMTASSLMSLRKERAAEPWWRRCWRALSLLN</sequence>
<protein>
    <submittedName>
        <fullName evidence="1">Uncharacterized protein</fullName>
    </submittedName>
</protein>
<accession>A0A0P9KKW8</accession>
<proteinExistence type="predicted"/>
<dbReference type="RefSeq" id="WP_055007525.1">
    <property type="nucleotide sequence ID" value="NZ_LJPW01000005.1"/>
</dbReference>
<reference evidence="1 2" key="1">
    <citation type="submission" date="2018-08" db="EMBL/GenBank/DDBJ databases">
        <title>Recombination of ecologically and evolutionarily significant loci maintains genetic cohesion in the Pseudomonas syringae species complex.</title>
        <authorList>
            <person name="Dillon M."/>
            <person name="Thakur S."/>
            <person name="Almeida R.N.D."/>
            <person name="Weir B.S."/>
            <person name="Guttman D.S."/>
        </authorList>
    </citation>
    <scope>NUCLEOTIDE SEQUENCE [LARGE SCALE GENOMIC DNA]</scope>
    <source>
        <strain evidence="1 2">ICMP 4086</strain>
    </source>
</reference>
<evidence type="ECO:0000313" key="1">
    <source>
        <dbReference type="EMBL" id="RMM06930.1"/>
    </source>
</evidence>
<name>A0A0P9KKW8_9PSED</name>
<dbReference type="Proteomes" id="UP000278587">
    <property type="component" value="Unassembled WGS sequence"/>
</dbReference>
<gene>
    <name evidence="1" type="ORF">ALQ84_200241</name>
</gene>
<organism evidence="1 2">
    <name type="scientific">Pseudomonas caricapapayae</name>
    <dbReference type="NCBI Taxonomy" id="46678"/>
    <lineage>
        <taxon>Bacteria</taxon>
        <taxon>Pseudomonadati</taxon>
        <taxon>Pseudomonadota</taxon>
        <taxon>Gammaproteobacteria</taxon>
        <taxon>Pseudomonadales</taxon>
        <taxon>Pseudomonadaceae</taxon>
        <taxon>Pseudomonas</taxon>
    </lineage>
</organism>
<comment type="caution">
    <text evidence="1">The sequence shown here is derived from an EMBL/GenBank/DDBJ whole genome shotgun (WGS) entry which is preliminary data.</text>
</comment>